<dbReference type="PANTHER" id="PTHR45661">
    <property type="entry name" value="SURFACE ANTIGEN"/>
    <property type="match status" value="1"/>
</dbReference>
<comment type="caution">
    <text evidence="1">The sequence shown here is derived from an EMBL/GenBank/DDBJ whole genome shotgun (WGS) entry which is preliminary data.</text>
</comment>
<dbReference type="Pfam" id="PF13149">
    <property type="entry name" value="Mfa_like_1"/>
    <property type="match status" value="1"/>
</dbReference>
<dbReference type="PROSITE" id="PS51257">
    <property type="entry name" value="PROKAR_LIPOPROTEIN"/>
    <property type="match status" value="1"/>
</dbReference>
<dbReference type="InterPro" id="IPR025049">
    <property type="entry name" value="Mfa-like_1"/>
</dbReference>
<reference evidence="1" key="1">
    <citation type="submission" date="2019-03" db="EMBL/GenBank/DDBJ databases">
        <title>Single cell metagenomics reveals metabolic interactions within the superorganism composed of flagellate Streblomastix strix and complex community of Bacteroidetes bacteria on its surface.</title>
        <authorList>
            <person name="Treitli S.C."/>
            <person name="Kolisko M."/>
            <person name="Husnik F."/>
            <person name="Keeling P."/>
            <person name="Hampl V."/>
        </authorList>
    </citation>
    <scope>NUCLEOTIDE SEQUENCE</scope>
    <source>
        <strain evidence="1">STM</strain>
    </source>
</reference>
<dbReference type="InterPro" id="IPR053139">
    <property type="entry name" value="Surface_bspA-like"/>
</dbReference>
<organism evidence="1">
    <name type="scientific">termite gut metagenome</name>
    <dbReference type="NCBI Taxonomy" id="433724"/>
    <lineage>
        <taxon>unclassified sequences</taxon>
        <taxon>metagenomes</taxon>
        <taxon>organismal metagenomes</taxon>
    </lineage>
</organism>
<dbReference type="PANTHER" id="PTHR45661:SF3">
    <property type="entry name" value="IG-LIKE DOMAIN-CONTAINING PROTEIN"/>
    <property type="match status" value="1"/>
</dbReference>
<proteinExistence type="predicted"/>
<dbReference type="AlphaFoldDB" id="A0A5J4RTH8"/>
<gene>
    <name evidence="1" type="ORF">EZS27_014857</name>
</gene>
<protein>
    <submittedName>
        <fullName evidence="1">Uncharacterized protein</fullName>
    </submittedName>
</protein>
<dbReference type="CDD" id="cd13120">
    <property type="entry name" value="BF2867_like_N"/>
    <property type="match status" value="1"/>
</dbReference>
<dbReference type="Gene3D" id="2.60.40.2620">
    <property type="entry name" value="Fimbrillin-like"/>
    <property type="match status" value="1"/>
</dbReference>
<name>A0A5J4RTH8_9ZZZZ</name>
<sequence>MKIKNILFLFFILIIGCAEDKPIEEYSTGIKREIEVILDDTQTRTTIDEDSRIHWQEGDSIGIYSVDAVDNYENPINNIPFVVKQIGNKIVLEGEMYWKDYESKTCTFFAYYPYHKNIIITNKEDAFYLRGISLPENQVQIGENNNEHINNLNFVYGITKVETNKPVNFTFDNVYTLLELKIKGNILLSNIKLSLQNTNDKISSLSFTNGDFEFYYNRIRYSAQINKGSHFLNLHVEPSVQLNNDEYKKFYLLTCGYIDKSNKVNLYFNDKQTPIELSPIDLYANNQKYTLTIDGDKLTDAEKGTIIIDNLLSGKLDDRLKEYNLFLYNKIKISGELNNDDLNTIKDNLNNFSVVNLSGCSFGLSNYTIIPSNVFKDFSNLEEIALPNAAYGIASNQFYELNKLRKVSLGSFISSIGAKAFMNCINLETIENLDNYRILSIGEYAFANCENLVIPKFLPVKTMTYGKGVFYNCKSLNNDNIELSLRAIPDEMFYNCKISKVTLNNTVIIGNSAFKGCDNLLTITSSSKLNNVGNYAFANCTKLKINITDLCNNTDIGNEAFLSCDVYGTLKGDEFRNVDNKAFYDCKNLQGKLNIYGSIGDSAFYNCSNITSITLNEKVTKIGKNCFTGIISLDEFTFNSDSKLDLSSLSDINIIYNVNLYKNINISSETFKQVSEYHLYTDPISENFKSINYDCEIFYHTSKENPIIPTNFMVGGDSKPNLKLHLRGETYIYKNSFSNVNITDIYVTRDTKKYSYYFLDHLQITLAENCNLHITHGINFEQPTSLFSFNNENIKNVYVSSITYTLKNFMYLKNISSNINLFFEDGGIKTIDNNCFSSCSNIISVSHLPNDLEKIGDYAFYGTSIKKIDIPSSVFEIGDYAFQEIRNLTTLKPLYIIFNWKIESAIIWRKEIFPKKEYCVYYFPTGTKDIYIKVMNGK</sequence>
<dbReference type="Pfam" id="PF13306">
    <property type="entry name" value="LRR_5"/>
    <property type="match status" value="4"/>
</dbReference>
<accession>A0A5J4RTH8</accession>
<dbReference type="EMBL" id="SNRY01000737">
    <property type="protein sequence ID" value="KAA6337019.1"/>
    <property type="molecule type" value="Genomic_DNA"/>
</dbReference>
<dbReference type="InterPro" id="IPR042278">
    <property type="entry name" value="Mfa-like_1_N"/>
</dbReference>
<evidence type="ECO:0000313" key="1">
    <source>
        <dbReference type="EMBL" id="KAA6337019.1"/>
    </source>
</evidence>
<dbReference type="InterPro" id="IPR032675">
    <property type="entry name" value="LRR_dom_sf"/>
</dbReference>
<dbReference type="InterPro" id="IPR026906">
    <property type="entry name" value="LRR_5"/>
</dbReference>
<dbReference type="Gene3D" id="3.40.50.12480">
    <property type="match status" value="1"/>
</dbReference>
<dbReference type="Gene3D" id="3.80.10.10">
    <property type="entry name" value="Ribonuclease Inhibitor"/>
    <property type="match status" value="4"/>
</dbReference>
<dbReference type="SUPFAM" id="SSF52058">
    <property type="entry name" value="L domain-like"/>
    <property type="match status" value="3"/>
</dbReference>